<evidence type="ECO:0000256" key="3">
    <source>
        <dbReference type="PROSITE-ProRule" id="PRU00339"/>
    </source>
</evidence>
<dbReference type="Gene3D" id="2.60.40.10">
    <property type="entry name" value="Immunoglobulins"/>
    <property type="match status" value="1"/>
</dbReference>
<dbReference type="Gene3D" id="1.25.40.10">
    <property type="entry name" value="Tetratricopeptide repeat domain"/>
    <property type="match status" value="2"/>
</dbReference>
<evidence type="ECO:0000256" key="2">
    <source>
        <dbReference type="ARBA" id="ARBA00022803"/>
    </source>
</evidence>
<feature type="repeat" description="TPR" evidence="3">
    <location>
        <begin position="428"/>
        <end position="461"/>
    </location>
</feature>
<evidence type="ECO:0000256" key="1">
    <source>
        <dbReference type="ARBA" id="ARBA00022737"/>
    </source>
</evidence>
<dbReference type="SMART" id="SM00028">
    <property type="entry name" value="TPR"/>
    <property type="match status" value="5"/>
</dbReference>
<reference evidence="5" key="1">
    <citation type="submission" date="2020-06" db="EMBL/GenBank/DDBJ databases">
        <title>Unique genomic features of the anaerobic methanotrophic archaea.</title>
        <authorList>
            <person name="Chadwick G.L."/>
            <person name="Skennerton C.T."/>
            <person name="Laso-Perez R."/>
            <person name="Leu A.O."/>
            <person name="Speth D.R."/>
            <person name="Yu H."/>
            <person name="Morgan-Lang C."/>
            <person name="Hatzenpichler R."/>
            <person name="Goudeau D."/>
            <person name="Malmstrom R."/>
            <person name="Brazelton W.J."/>
            <person name="Woyke T."/>
            <person name="Hallam S.J."/>
            <person name="Tyson G.W."/>
            <person name="Wegener G."/>
            <person name="Boetius A."/>
            <person name="Orphan V."/>
        </authorList>
    </citation>
    <scope>NUCLEOTIDE SEQUENCE</scope>
</reference>
<feature type="repeat" description="TPR" evidence="3">
    <location>
        <begin position="496"/>
        <end position="529"/>
    </location>
</feature>
<dbReference type="GO" id="GO:0051301">
    <property type="term" value="P:cell division"/>
    <property type="evidence" value="ECO:0007669"/>
    <property type="project" value="UniProtKB-KW"/>
</dbReference>
<keyword evidence="2 3" id="KW-0802">TPR repeat</keyword>
<dbReference type="Pfam" id="PF13181">
    <property type="entry name" value="TPR_8"/>
    <property type="match status" value="1"/>
</dbReference>
<accession>A0A7G9Y7K1</accession>
<organism evidence="5">
    <name type="scientific">Candidatus Methanogaster sp. ANME-2c ERB4</name>
    <dbReference type="NCBI Taxonomy" id="2759911"/>
    <lineage>
        <taxon>Archaea</taxon>
        <taxon>Methanobacteriati</taxon>
        <taxon>Methanobacteriota</taxon>
        <taxon>Stenosarchaea group</taxon>
        <taxon>Methanomicrobia</taxon>
        <taxon>Methanosarcinales</taxon>
        <taxon>ANME-2 cluster</taxon>
        <taxon>Candidatus Methanogasteraceae</taxon>
        <taxon>Candidatus Methanogaster</taxon>
    </lineage>
</organism>
<keyword evidence="4" id="KW-0472">Membrane</keyword>
<sequence>MPGKWNYDRYYMSDANPCTVYKDGSWECRIRLDEQYAEWVNGTLVVKSPNTPANNISTNVDIVAIITKQSVGHSILTKLETDVFYEEISDHRWYKRPILFYSALGKGTFHDEDYGLVFENYFSYNLPKRLCESHVIIRPLIDEYNYTEYYTNKLTINITPYNCIYKGDTITISVSSFQHIPIEEAGIYFDGKLINKKTSEDGILFYTVNTSGIYVVTATKNGFVNDTTSLEVKEPKAKFEFSNLLITPSKVELGKKVNISIEAINSGNAKGECEVKFVINGNIIDSKTINLDVGENTVIGFIHKENNLGKYTVKIDGETDSFKVIIPSIVYILLLIVTVISLGAYIFIYRQSDKFKYSQSDKLHNKGLALADLDRYEEALKAFEKAIKLKPDASYAWYSKGRALADLDRYEEALKAFEKTIELKPDDADAWHSKGVALADLDRHEEALKAYEKTIELKPDYYGTWFNKGLALGKLDRLEEALKAYEKTIKLKPDAAYAWYASACMHSTIGDTEKALACLRKAVDMDTSFKETAKKDKDFEKIWVDESFKKLIE</sequence>
<keyword evidence="4" id="KW-0812">Transmembrane</keyword>
<feature type="repeat" description="TPR" evidence="3">
    <location>
        <begin position="394"/>
        <end position="427"/>
    </location>
</feature>
<dbReference type="SUPFAM" id="SSF48452">
    <property type="entry name" value="TPR-like"/>
    <property type="match status" value="1"/>
</dbReference>
<keyword evidence="4" id="KW-1133">Transmembrane helix</keyword>
<evidence type="ECO:0000313" key="5">
    <source>
        <dbReference type="EMBL" id="QNO43985.1"/>
    </source>
</evidence>
<dbReference type="PANTHER" id="PTHR44943">
    <property type="entry name" value="CELLULOSE SYNTHASE OPERON PROTEIN C"/>
    <property type="match status" value="1"/>
</dbReference>
<proteinExistence type="predicted"/>
<dbReference type="InterPro" id="IPR011990">
    <property type="entry name" value="TPR-like_helical_dom_sf"/>
</dbReference>
<name>A0A7G9Y7K1_9EURY</name>
<evidence type="ECO:0000256" key="4">
    <source>
        <dbReference type="SAM" id="Phobius"/>
    </source>
</evidence>
<dbReference type="EMBL" id="MT630878">
    <property type="protein sequence ID" value="QNO43985.1"/>
    <property type="molecule type" value="Genomic_DNA"/>
</dbReference>
<keyword evidence="5" id="KW-0131">Cell cycle</keyword>
<protein>
    <submittedName>
        <fullName evidence="5">Cell division coordinator CpoB</fullName>
    </submittedName>
</protein>
<evidence type="ECO:0000313" key="6">
    <source>
        <dbReference type="EMBL" id="QNO50646.1"/>
    </source>
</evidence>
<dbReference type="EMBL" id="MT631445">
    <property type="protein sequence ID" value="QNO50646.1"/>
    <property type="molecule type" value="Genomic_DNA"/>
</dbReference>
<dbReference type="InterPro" id="IPR013783">
    <property type="entry name" value="Ig-like_fold"/>
</dbReference>
<dbReference type="NCBIfam" id="NF047558">
    <property type="entry name" value="TPR_END_plus"/>
    <property type="match status" value="1"/>
</dbReference>
<dbReference type="InterPro" id="IPR019734">
    <property type="entry name" value="TPR_rpt"/>
</dbReference>
<feature type="repeat" description="TPR" evidence="3">
    <location>
        <begin position="360"/>
        <end position="393"/>
    </location>
</feature>
<dbReference type="PANTHER" id="PTHR44943:SF8">
    <property type="entry name" value="TPR REPEAT-CONTAINING PROTEIN MJ0263"/>
    <property type="match status" value="1"/>
</dbReference>
<keyword evidence="1" id="KW-0677">Repeat</keyword>
<gene>
    <name evidence="5" type="primary">cpoB</name>
    <name evidence="5" type="ORF">AECFJODE_00038</name>
    <name evidence="6" type="ORF">FOBADNKG_00002</name>
</gene>
<dbReference type="Pfam" id="PF00515">
    <property type="entry name" value="TPR_1"/>
    <property type="match status" value="2"/>
</dbReference>
<keyword evidence="5" id="KW-0132">Cell division</keyword>
<dbReference type="PROSITE" id="PS50293">
    <property type="entry name" value="TPR_REGION"/>
    <property type="match status" value="3"/>
</dbReference>
<feature type="transmembrane region" description="Helical" evidence="4">
    <location>
        <begin position="329"/>
        <end position="348"/>
    </location>
</feature>
<dbReference type="Pfam" id="PF13432">
    <property type="entry name" value="TPR_16"/>
    <property type="match status" value="1"/>
</dbReference>
<dbReference type="PROSITE" id="PS50005">
    <property type="entry name" value="TPR"/>
    <property type="match status" value="5"/>
</dbReference>
<dbReference type="AlphaFoldDB" id="A0A7G9Y7K1"/>
<dbReference type="InterPro" id="IPR051685">
    <property type="entry name" value="Ycf3/AcsC/BcsC/TPR_MFPF"/>
</dbReference>
<feature type="repeat" description="TPR" evidence="3">
    <location>
        <begin position="462"/>
        <end position="495"/>
    </location>
</feature>